<proteinExistence type="predicted"/>
<evidence type="ECO:0000313" key="5">
    <source>
        <dbReference type="Proteomes" id="UP001165060"/>
    </source>
</evidence>
<accession>A0ABQ6M867</accession>
<feature type="non-terminal residue" evidence="4">
    <location>
        <position position="540"/>
    </location>
</feature>
<dbReference type="Gene3D" id="3.40.50.2000">
    <property type="entry name" value="Glycogen Phosphorylase B"/>
    <property type="match status" value="1"/>
</dbReference>
<evidence type="ECO:0000313" key="4">
    <source>
        <dbReference type="EMBL" id="GMI21424.1"/>
    </source>
</evidence>
<evidence type="ECO:0000256" key="3">
    <source>
        <dbReference type="ARBA" id="ARBA00022679"/>
    </source>
</evidence>
<protein>
    <submittedName>
        <fullName evidence="4">Uncharacterized protein</fullName>
    </submittedName>
</protein>
<dbReference type="EMBL" id="BRYB01001245">
    <property type="protein sequence ID" value="GMI21424.1"/>
    <property type="molecule type" value="Genomic_DNA"/>
</dbReference>
<dbReference type="PANTHER" id="PTHR44835">
    <property type="entry name" value="UDP-N-ACETYLGLUCOSAMINE--PEPTIDE N-ACETYLGLUCOSAMINYLTRANSFERASE SPINDLY-RELATED"/>
    <property type="match status" value="1"/>
</dbReference>
<dbReference type="InterPro" id="IPR051939">
    <property type="entry name" value="Glycosyltr_41/O-GlcNAc_trsf"/>
</dbReference>
<comment type="pathway">
    <text evidence="1">Protein modification; protein glycosylation.</text>
</comment>
<keyword evidence="5" id="KW-1185">Reference proteome</keyword>
<keyword evidence="3" id="KW-0808">Transferase</keyword>
<dbReference type="Gene3D" id="3.40.50.11380">
    <property type="match status" value="1"/>
</dbReference>
<keyword evidence="2" id="KW-0328">Glycosyltransferase</keyword>
<sequence length="540" mass="59129">MSELNALPDPAPDQYSYIPTLLLALGETSSLLPPLSSSSALPPSHSFPPDFQPSEDDTLWLATNLAQDLLLRQPPWELTETDRRCMGYDAGNAEECCGRLGGDYPMLATRFLTNLFDTHTKLVVFFDELGLPELSSKHIELAEGLCGKSTGLFVRSALVTDTVALGFNEMAHKRATLLENIDGLKNSLLALGAASNSRTFPWRSVETDWTKNPASMMIGYQGMDDPGALRAAAEAFLAGVPALGRDYVDAEAFCERRLEIKIRVGFVSPFFYSHSVGRLISWTIANLDRDQFEVVVFNQGGWWDSDDPVCKMIEGSAAEVVQLGAIGRGGGAGLEEAGAAIAGRGMDVLVYGEIGMHVESYFLSFLRLAPVQMVFWGHPVSQGVPSIDYFVSSDVFEGEGEELVYAEQAVRMDGMTTRFKRPQVEEGGGGRRDMKAGLALDGAGDLGGKNLYVCSQTLMKFHPSFDPVLQGIVDSDPDAVVVITYNPNQEMWMRRLRERVGRDRVVFVKAMEKERFYALLRAADVLLDTFPFGAGVTALE</sequence>
<organism evidence="4 5">
    <name type="scientific">Tetraparma gracilis</name>
    <dbReference type="NCBI Taxonomy" id="2962635"/>
    <lineage>
        <taxon>Eukaryota</taxon>
        <taxon>Sar</taxon>
        <taxon>Stramenopiles</taxon>
        <taxon>Ochrophyta</taxon>
        <taxon>Bolidophyceae</taxon>
        <taxon>Parmales</taxon>
        <taxon>Triparmaceae</taxon>
        <taxon>Tetraparma</taxon>
    </lineage>
</organism>
<dbReference type="Proteomes" id="UP001165060">
    <property type="component" value="Unassembled WGS sequence"/>
</dbReference>
<name>A0ABQ6M867_9STRA</name>
<reference evidence="4 5" key="1">
    <citation type="journal article" date="2023" name="Commun. Biol.">
        <title>Genome analysis of Parmales, the sister group of diatoms, reveals the evolutionary specialization of diatoms from phago-mixotrophs to photoautotrophs.</title>
        <authorList>
            <person name="Ban H."/>
            <person name="Sato S."/>
            <person name="Yoshikawa S."/>
            <person name="Yamada K."/>
            <person name="Nakamura Y."/>
            <person name="Ichinomiya M."/>
            <person name="Sato N."/>
            <person name="Blanc-Mathieu R."/>
            <person name="Endo H."/>
            <person name="Kuwata A."/>
            <person name="Ogata H."/>
        </authorList>
    </citation>
    <scope>NUCLEOTIDE SEQUENCE [LARGE SCALE GENOMIC DNA]</scope>
</reference>
<evidence type="ECO:0000256" key="2">
    <source>
        <dbReference type="ARBA" id="ARBA00022676"/>
    </source>
</evidence>
<gene>
    <name evidence="4" type="ORF">TeGR_g14570</name>
</gene>
<evidence type="ECO:0000256" key="1">
    <source>
        <dbReference type="ARBA" id="ARBA00004922"/>
    </source>
</evidence>
<dbReference type="PANTHER" id="PTHR44835:SF1">
    <property type="entry name" value="PROTEIN O-GLCNAC TRANSFERASE"/>
    <property type="match status" value="1"/>
</dbReference>
<comment type="caution">
    <text evidence="4">The sequence shown here is derived from an EMBL/GenBank/DDBJ whole genome shotgun (WGS) entry which is preliminary data.</text>
</comment>